<evidence type="ECO:0000313" key="1">
    <source>
        <dbReference type="EMBL" id="MCY3086755.1"/>
    </source>
</evidence>
<evidence type="ECO:0000313" key="2">
    <source>
        <dbReference type="EMBL" id="WWC55019.1"/>
    </source>
</evidence>
<keyword evidence="3" id="KW-1185">Reference proteome</keyword>
<dbReference type="EMBL" id="CP145132">
    <property type="protein sequence ID" value="WWC55019.1"/>
    <property type="molecule type" value="Genomic_DNA"/>
</dbReference>
<accession>A0A9Q4DDR2</accession>
<evidence type="ECO:0000313" key="4">
    <source>
        <dbReference type="Proteomes" id="UP001069047"/>
    </source>
</evidence>
<name>A0A1E9PGV4_9LACT</name>
<gene>
    <name evidence="2" type="ORF">DBT44_0001590</name>
    <name evidence="1" type="ORF">ODY61_01340</name>
</gene>
<reference evidence="2" key="3">
    <citation type="submission" date="2024-02" db="EMBL/GenBank/DDBJ databases">
        <authorList>
            <person name="Choi B."/>
        </authorList>
    </citation>
    <scope>NUCLEOTIDE SEQUENCE</scope>
    <source>
        <strain evidence="2">UMB1016</strain>
    </source>
</reference>
<dbReference type="AlphaFoldDB" id="A0A1E9PGV4"/>
<evidence type="ECO:0000313" key="3">
    <source>
        <dbReference type="Proteomes" id="UP000250354"/>
    </source>
</evidence>
<dbReference type="EMBL" id="JAOTMY010000001">
    <property type="protein sequence ID" value="MCY3086755.1"/>
    <property type="molecule type" value="Genomic_DNA"/>
</dbReference>
<organism evidence="1 4">
    <name type="scientific">Aerococcus mictus</name>
    <dbReference type="NCBI Taxonomy" id="2976810"/>
    <lineage>
        <taxon>Bacteria</taxon>
        <taxon>Bacillati</taxon>
        <taxon>Bacillota</taxon>
        <taxon>Bacilli</taxon>
        <taxon>Lactobacillales</taxon>
        <taxon>Aerococcaceae</taxon>
        <taxon>Aerococcus</taxon>
    </lineage>
</organism>
<sequence>MAHYNFTPVINYVGLYDHVNTTPSHRITSILNIDNISSILLEVGLSALQYTKHPEESIDFFLNVSLIYTLGDKDRIILNHLSYNISEKTLIDGNEKTSLLIRLLDNDLIKKYKEEIITLDLKSSYIEVVVFYSSEKIETMEEYIEASSVSNNFLYKTKLPIITGDDYE</sequence>
<reference evidence="2 3" key="1">
    <citation type="journal article" date="2020" name="J. Bacteriol.">
        <title>Aerococcus urinae Isolated from Women with Lower Urinary Tract Symptoms: In Vitro Aggregation and Genome Analysis.</title>
        <authorList>
            <person name="Hilt E.E."/>
            <person name="Putonti C."/>
            <person name="Thomas-White K."/>
            <person name="Lewis A.L."/>
            <person name="Visick K.L."/>
            <person name="Gilbert N.M."/>
            <person name="Wolfe A.J."/>
        </authorList>
    </citation>
    <scope>NUCLEOTIDE SEQUENCE [LARGE SCALE GENOMIC DNA]</scope>
    <source>
        <strain evidence="2 3">UMB1016</strain>
    </source>
</reference>
<proteinExistence type="predicted"/>
<reference evidence="1" key="2">
    <citation type="submission" date="2022-09" db="EMBL/GenBank/DDBJ databases">
        <title>Aerococcus urinae taxonomy study.</title>
        <authorList>
            <person name="Christensen J."/>
            <person name="Senneby E."/>
        </authorList>
    </citation>
    <scope>NUCLEOTIDE SEQUENCE</scope>
    <source>
        <strain evidence="1">LUND-41-B12</strain>
    </source>
</reference>
<dbReference type="Proteomes" id="UP000250354">
    <property type="component" value="Chromosome"/>
</dbReference>
<dbReference type="RefSeq" id="WP_070559465.1">
    <property type="nucleotide sequence ID" value="NZ_CAJHLJ010000013.1"/>
</dbReference>
<dbReference type="Proteomes" id="UP001069047">
    <property type="component" value="Unassembled WGS sequence"/>
</dbReference>
<protein>
    <submittedName>
        <fullName evidence="1">Uncharacterized protein</fullName>
    </submittedName>
</protein>
<accession>A0A1E9PGV4</accession>